<dbReference type="Pfam" id="PF16027">
    <property type="entry name" value="DUF4786"/>
    <property type="match status" value="1"/>
</dbReference>
<organism evidence="1">
    <name type="scientific">Bactrocera latifrons</name>
    <name type="common">Malaysian fruit fly</name>
    <name type="synonym">Chaetodacus latifrons</name>
    <dbReference type="NCBI Taxonomy" id="174628"/>
    <lineage>
        <taxon>Eukaryota</taxon>
        <taxon>Metazoa</taxon>
        <taxon>Ecdysozoa</taxon>
        <taxon>Arthropoda</taxon>
        <taxon>Hexapoda</taxon>
        <taxon>Insecta</taxon>
        <taxon>Pterygota</taxon>
        <taxon>Neoptera</taxon>
        <taxon>Endopterygota</taxon>
        <taxon>Diptera</taxon>
        <taxon>Brachycera</taxon>
        <taxon>Muscomorpha</taxon>
        <taxon>Tephritoidea</taxon>
        <taxon>Tephritidae</taxon>
        <taxon>Bactrocera</taxon>
        <taxon>Bactrocera</taxon>
    </lineage>
</organism>
<protein>
    <submittedName>
        <fullName evidence="1">Uncharacterized protein</fullName>
    </submittedName>
</protein>
<dbReference type="EMBL" id="GDHF01029146">
    <property type="protein sequence ID" value="JAI23168.1"/>
    <property type="molecule type" value="Transcribed_RNA"/>
</dbReference>
<gene>
    <name evidence="1" type="ORF">c0_g1_i1</name>
</gene>
<proteinExistence type="predicted"/>
<accession>A0A0K8U995</accession>
<feature type="non-terminal residue" evidence="1">
    <location>
        <position position="1"/>
    </location>
</feature>
<sequence>CAVLSTVQISVEKLAYFFYKKATWKFDNMLLQLQRNSYTLRAMLFITITLLSLLSPTKVAGGSIPSTHKNPAQQQQIAAQQQVHMQQQHPLQHQQQQQQVAEIHHNMNQQNTNAQLRSHEQPEQMLSTLSQLSTITTSGSNNPVNHEYSMKDVGVDEELNEPYQYLTDLKVEPRLTTGNSLPWNPYVTTNSPFTHMPGMLTNLPYNPYGAIGGGGALPPLVTPRLMPFFSYPQPVFIPFPMYFAPTELLYSGYAGPSGNEIEEPMPRAANDHRAQSAHFDTAPPTGSSAATARNSQIYFMRFAPMPYMLMPGLSFASAQSNLPAFQPYTVPAISPVLNIPLNFVANGKPTNIYQIGGTPNDFQSSANFNNINPFGMRPPSPLSSAFAFVGTHRPTAANIASSYSTNDAFGPSTSPQSALQALQQDSKMTLLKRPFLFNGRPDEIYTLPNNFNSLYPNSAYY</sequence>
<evidence type="ECO:0000313" key="1">
    <source>
        <dbReference type="EMBL" id="JAI23168.1"/>
    </source>
</evidence>
<dbReference type="OrthoDB" id="7700260at2759"/>
<dbReference type="InterPro" id="IPR031983">
    <property type="entry name" value="DUF4786"/>
</dbReference>
<name>A0A0K8U995_BACLA</name>
<reference evidence="1" key="1">
    <citation type="submission" date="2015-06" db="EMBL/GenBank/DDBJ databases">
        <authorList>
            <person name="Hoefler B.C."/>
            <person name="Straight P.D."/>
        </authorList>
    </citation>
    <scope>NUCLEOTIDE SEQUENCE</scope>
</reference>
<dbReference type="AlphaFoldDB" id="A0A0K8U995"/>